<dbReference type="RefSeq" id="WP_158766452.1">
    <property type="nucleotide sequence ID" value="NZ_CP047045.1"/>
</dbReference>
<reference evidence="11" key="1">
    <citation type="submission" date="2019-12" db="EMBL/GenBank/DDBJ databases">
        <title>Complete genome of Terracaulis silvestris 0127_4.</title>
        <authorList>
            <person name="Vieira S."/>
            <person name="Riedel T."/>
            <person name="Sproer C."/>
            <person name="Pascual J."/>
            <person name="Boedeker C."/>
            <person name="Overmann J."/>
        </authorList>
    </citation>
    <scope>NUCLEOTIDE SEQUENCE [LARGE SCALE GENOMIC DNA]</scope>
    <source>
        <strain evidence="11">0127_4</strain>
    </source>
</reference>
<feature type="transmembrane region" description="Helical" evidence="8">
    <location>
        <begin position="38"/>
        <end position="57"/>
    </location>
</feature>
<dbReference type="Proteomes" id="UP000431269">
    <property type="component" value="Chromosome"/>
</dbReference>
<feature type="transmembrane region" description="Helical" evidence="8">
    <location>
        <begin position="242"/>
        <end position="263"/>
    </location>
</feature>
<feature type="transmembrane region" description="Helical" evidence="8">
    <location>
        <begin position="165"/>
        <end position="189"/>
    </location>
</feature>
<dbReference type="EMBL" id="CP047045">
    <property type="protein sequence ID" value="QGZ95606.1"/>
    <property type="molecule type" value="Genomic_DNA"/>
</dbReference>
<dbReference type="AlphaFoldDB" id="A0A6I6MQD4"/>
<evidence type="ECO:0000256" key="5">
    <source>
        <dbReference type="ARBA" id="ARBA00022989"/>
    </source>
</evidence>
<feature type="domain" description="NADH:quinone oxidoreductase/Mrp antiporter transmembrane" evidence="9">
    <location>
        <begin position="130"/>
        <end position="413"/>
    </location>
</feature>
<feature type="transmembrane region" description="Helical" evidence="8">
    <location>
        <begin position="12"/>
        <end position="31"/>
    </location>
</feature>
<feature type="transmembrane region" description="Helical" evidence="8">
    <location>
        <begin position="209"/>
        <end position="230"/>
    </location>
</feature>
<feature type="transmembrane region" description="Helical" evidence="8">
    <location>
        <begin position="368"/>
        <end position="391"/>
    </location>
</feature>
<feature type="transmembrane region" description="Helical" evidence="8">
    <location>
        <begin position="275"/>
        <end position="296"/>
    </location>
</feature>
<dbReference type="Pfam" id="PF00361">
    <property type="entry name" value="Proton_antipo_M"/>
    <property type="match status" value="1"/>
</dbReference>
<evidence type="ECO:0000313" key="10">
    <source>
        <dbReference type="EMBL" id="QGZ95606.1"/>
    </source>
</evidence>
<dbReference type="InterPro" id="IPR001750">
    <property type="entry name" value="ND/Mrp_TM"/>
</dbReference>
<keyword evidence="5 8" id="KW-1133">Transmembrane helix</keyword>
<dbReference type="EC" id="1.6.5.11" evidence="10"/>
<keyword evidence="3" id="KW-1003">Cell membrane</keyword>
<evidence type="ECO:0000256" key="1">
    <source>
        <dbReference type="ARBA" id="ARBA00004651"/>
    </source>
</evidence>
<feature type="transmembrane region" description="Helical" evidence="8">
    <location>
        <begin position="303"/>
        <end position="321"/>
    </location>
</feature>
<feature type="transmembrane region" description="Helical" evidence="8">
    <location>
        <begin position="450"/>
        <end position="469"/>
    </location>
</feature>
<comment type="subcellular location">
    <subcellularLocation>
        <location evidence="1">Cell membrane</location>
        <topology evidence="1">Multi-pass membrane protein</topology>
    </subcellularLocation>
    <subcellularLocation>
        <location evidence="7">Membrane</location>
        <topology evidence="7">Multi-pass membrane protein</topology>
    </subcellularLocation>
</comment>
<gene>
    <name evidence="10" type="primary">nuoN_2</name>
    <name evidence="10" type="ORF">DSM104635_02456</name>
</gene>
<evidence type="ECO:0000313" key="11">
    <source>
        <dbReference type="Proteomes" id="UP000431269"/>
    </source>
</evidence>
<name>A0A6I6MQD4_9CAUL</name>
<organism evidence="10 11">
    <name type="scientific">Terricaulis silvestris</name>
    <dbReference type="NCBI Taxonomy" id="2686094"/>
    <lineage>
        <taxon>Bacteria</taxon>
        <taxon>Pseudomonadati</taxon>
        <taxon>Pseudomonadota</taxon>
        <taxon>Alphaproteobacteria</taxon>
        <taxon>Caulobacterales</taxon>
        <taxon>Caulobacteraceae</taxon>
        <taxon>Terricaulis</taxon>
    </lineage>
</organism>
<dbReference type="PANTHER" id="PTHR42703:SF1">
    <property type="entry name" value="NA(+)_H(+) ANTIPORTER SUBUNIT D1"/>
    <property type="match status" value="1"/>
</dbReference>
<feature type="transmembrane region" description="Helical" evidence="8">
    <location>
        <begin position="403"/>
        <end position="423"/>
    </location>
</feature>
<comment type="similarity">
    <text evidence="2">Belongs to the CPA3 antiporters (TC 2.A.63) subunit D family.</text>
</comment>
<keyword evidence="4 7" id="KW-0812">Transmembrane</keyword>
<evidence type="ECO:0000256" key="8">
    <source>
        <dbReference type="SAM" id="Phobius"/>
    </source>
</evidence>
<feature type="transmembrane region" description="Helical" evidence="8">
    <location>
        <begin position="132"/>
        <end position="153"/>
    </location>
</feature>
<dbReference type="GO" id="GO:0016491">
    <property type="term" value="F:oxidoreductase activity"/>
    <property type="evidence" value="ECO:0007669"/>
    <property type="project" value="UniProtKB-KW"/>
</dbReference>
<dbReference type="PANTHER" id="PTHR42703">
    <property type="entry name" value="NADH DEHYDROGENASE"/>
    <property type="match status" value="1"/>
</dbReference>
<evidence type="ECO:0000256" key="7">
    <source>
        <dbReference type="RuleBase" id="RU000320"/>
    </source>
</evidence>
<protein>
    <submittedName>
        <fullName evidence="10">NADH-quinone oxidoreductase subunit N</fullName>
        <ecNumber evidence="10">1.6.5.11</ecNumber>
    </submittedName>
</protein>
<evidence type="ECO:0000256" key="3">
    <source>
        <dbReference type="ARBA" id="ARBA00022475"/>
    </source>
</evidence>
<keyword evidence="11" id="KW-1185">Reference proteome</keyword>
<keyword evidence="6 8" id="KW-0472">Membrane</keyword>
<keyword evidence="10" id="KW-0560">Oxidoreductase</keyword>
<evidence type="ECO:0000256" key="4">
    <source>
        <dbReference type="ARBA" id="ARBA00022692"/>
    </source>
</evidence>
<dbReference type="InterPro" id="IPR050586">
    <property type="entry name" value="CPA3_Na-H_Antiporter_D"/>
</dbReference>
<feature type="transmembrane region" description="Helical" evidence="8">
    <location>
        <begin position="327"/>
        <end position="347"/>
    </location>
</feature>
<dbReference type="KEGG" id="tsv:DSM104635_02456"/>
<feature type="transmembrane region" description="Helical" evidence="8">
    <location>
        <begin position="108"/>
        <end position="126"/>
    </location>
</feature>
<feature type="transmembrane region" description="Helical" evidence="8">
    <location>
        <begin position="77"/>
        <end position="96"/>
    </location>
</feature>
<sequence length="485" mass="48093">MIAELLETARTNAPMLTLAVLFVGGACTAASASARVSWVIATLAATAAAVVAFDMGWRRLMHAARFGDAGIALSLDGVAAFCAPLIVAWLVFVVLSAPSALQGANARATPHLLALALCAAAGWVGALLSDGLLGVVLGVQIGWISSVLIVGGAGDADRASLNGALRMWSAGGAGAALMLMGAACLAYALGSGEAAAAASAHVHAPRLAVLGFVLMVAPLALYAGAAPLSPWAGATYGRASEFAVMVTTLGAIGALAVLARLAALASAAPAVAESLSAAFVVLGVASVAFGSIQAVGAVNVRRLVAYAGATQVGCILLAMALGSPAGFGAVLIQLFAWSAAALALLGGASVSKSSDLAGLDGLSRRAPLASVAVTAGALSLMGAPLTIGFLGRWRLIEASVGAGWWWAMGAAIAASLAAVFYGGRLIERVYFRRANAAAIGERDVWRFTRVPLLLAALGGVLLAFAPAVLLDAAARAAAMALGHAP</sequence>
<evidence type="ECO:0000259" key="9">
    <source>
        <dbReference type="Pfam" id="PF00361"/>
    </source>
</evidence>
<proteinExistence type="inferred from homology"/>
<accession>A0A6I6MQD4</accession>
<evidence type="ECO:0000256" key="6">
    <source>
        <dbReference type="ARBA" id="ARBA00023136"/>
    </source>
</evidence>
<evidence type="ECO:0000256" key="2">
    <source>
        <dbReference type="ARBA" id="ARBA00005346"/>
    </source>
</evidence>
<dbReference type="GO" id="GO:0005886">
    <property type="term" value="C:plasma membrane"/>
    <property type="evidence" value="ECO:0007669"/>
    <property type="project" value="UniProtKB-SubCell"/>
</dbReference>